<evidence type="ECO:0000256" key="3">
    <source>
        <dbReference type="SAM" id="MobiDB-lite"/>
    </source>
</evidence>
<dbReference type="SUPFAM" id="SSF56349">
    <property type="entry name" value="DNA breaking-rejoining enzymes"/>
    <property type="match status" value="1"/>
</dbReference>
<keyword evidence="2" id="KW-0233">DNA recombination</keyword>
<evidence type="ECO:0000313" key="5">
    <source>
        <dbReference type="Proteomes" id="UP000521943"/>
    </source>
</evidence>
<name>A0A8H6HKG0_9AGAR</name>
<accession>A0A8H6HKG0</accession>
<reference evidence="4 5" key="1">
    <citation type="submission" date="2020-07" db="EMBL/GenBank/DDBJ databases">
        <title>Comparative genomics of pyrophilous fungi reveals a link between fire events and developmental genes.</title>
        <authorList>
            <consortium name="DOE Joint Genome Institute"/>
            <person name="Steindorff A.S."/>
            <person name="Carver A."/>
            <person name="Calhoun S."/>
            <person name="Stillman K."/>
            <person name="Liu H."/>
            <person name="Lipzen A."/>
            <person name="Pangilinan J."/>
            <person name="Labutti K."/>
            <person name="Bruns T.D."/>
            <person name="Grigoriev I.V."/>
        </authorList>
    </citation>
    <scope>NUCLEOTIDE SEQUENCE [LARGE SCALE GENOMIC DNA]</scope>
    <source>
        <strain evidence="4 5">CBS 144469</strain>
    </source>
</reference>
<dbReference type="EMBL" id="JACGCI010000069">
    <property type="protein sequence ID" value="KAF6748674.1"/>
    <property type="molecule type" value="Genomic_DNA"/>
</dbReference>
<evidence type="ECO:0000256" key="1">
    <source>
        <dbReference type="ARBA" id="ARBA00023125"/>
    </source>
</evidence>
<protein>
    <submittedName>
        <fullName evidence="4">DNA breaking-rejoining enzyme</fullName>
    </submittedName>
</protein>
<proteinExistence type="predicted"/>
<dbReference type="AlphaFoldDB" id="A0A8H6HKG0"/>
<evidence type="ECO:0000256" key="2">
    <source>
        <dbReference type="ARBA" id="ARBA00023172"/>
    </source>
</evidence>
<dbReference type="SUPFAM" id="SSF47823">
    <property type="entry name" value="lambda integrase-like, N-terminal domain"/>
    <property type="match status" value="1"/>
</dbReference>
<dbReference type="InterPro" id="IPR013762">
    <property type="entry name" value="Integrase-like_cat_sf"/>
</dbReference>
<comment type="caution">
    <text evidence="4">The sequence shown here is derived from an EMBL/GenBank/DDBJ whole genome shotgun (WGS) entry which is preliminary data.</text>
</comment>
<evidence type="ECO:0000313" key="4">
    <source>
        <dbReference type="EMBL" id="KAF6748674.1"/>
    </source>
</evidence>
<dbReference type="Gene3D" id="1.10.150.130">
    <property type="match status" value="1"/>
</dbReference>
<dbReference type="InterPro" id="IPR011010">
    <property type="entry name" value="DNA_brk_join_enz"/>
</dbReference>
<dbReference type="InterPro" id="IPR052925">
    <property type="entry name" value="Phage_Integrase-like_Recomb"/>
</dbReference>
<organism evidence="4 5">
    <name type="scientific">Ephemerocybe angulata</name>
    <dbReference type="NCBI Taxonomy" id="980116"/>
    <lineage>
        <taxon>Eukaryota</taxon>
        <taxon>Fungi</taxon>
        <taxon>Dikarya</taxon>
        <taxon>Basidiomycota</taxon>
        <taxon>Agaricomycotina</taxon>
        <taxon>Agaricomycetes</taxon>
        <taxon>Agaricomycetidae</taxon>
        <taxon>Agaricales</taxon>
        <taxon>Agaricineae</taxon>
        <taxon>Psathyrellaceae</taxon>
        <taxon>Ephemerocybe</taxon>
    </lineage>
</organism>
<keyword evidence="1" id="KW-0238">DNA-binding</keyword>
<keyword evidence="5" id="KW-1185">Reference proteome</keyword>
<dbReference type="PANTHER" id="PTHR34605">
    <property type="entry name" value="PHAGE_INTEGRASE DOMAIN-CONTAINING PROTEIN"/>
    <property type="match status" value="1"/>
</dbReference>
<feature type="compositionally biased region" description="Low complexity" evidence="3">
    <location>
        <begin position="21"/>
        <end position="32"/>
    </location>
</feature>
<dbReference type="PANTHER" id="PTHR34605:SF3">
    <property type="entry name" value="P CELL-TYPE AGGLUTINATION PROTEIN MAP4-LIKE-RELATED"/>
    <property type="match status" value="1"/>
</dbReference>
<feature type="compositionally biased region" description="Polar residues" evidence="3">
    <location>
        <begin position="37"/>
        <end position="46"/>
    </location>
</feature>
<dbReference type="Proteomes" id="UP000521943">
    <property type="component" value="Unassembled WGS sequence"/>
</dbReference>
<feature type="region of interest" description="Disordered" evidence="3">
    <location>
        <begin position="21"/>
        <end position="83"/>
    </location>
</feature>
<dbReference type="OrthoDB" id="3266428at2759"/>
<dbReference type="InterPro" id="IPR010998">
    <property type="entry name" value="Integrase_recombinase_N"/>
</dbReference>
<gene>
    <name evidence="4" type="ORF">DFP72DRAFT_819929</name>
</gene>
<dbReference type="Gene3D" id="1.10.443.10">
    <property type="entry name" value="Intergrase catalytic core"/>
    <property type="match status" value="1"/>
</dbReference>
<dbReference type="GO" id="GO:0006310">
    <property type="term" value="P:DNA recombination"/>
    <property type="evidence" value="ECO:0007669"/>
    <property type="project" value="UniProtKB-KW"/>
</dbReference>
<sequence length="462" mass="50941">MSHSKNNNAFFAYVDYLKSTPSQSSTSQSSESIAPLKSQTTSSGMSFTPEGSPAPSKISRLLRKAKSPSPAPGTPSIYRPTTSKASDRFMWTSPFAERRNEKLLESMTKEQAQRLFQVSIASIEQSTRDSYAAGLKHFNDWCDANNRSEEERMPAAGGLLAAFLVEKAGSVGPSAVNNWMAGLRLWHTINGAEWHGEDQVVTLVRKGMKKLAPISAKRAARPPITIEHMTILHESLDHSSPKDVAIWATSAVAFWGCCRLGELVYPSKAPFMENHYVRRSAPLAFASTRKDNVGRSTEYATLTIPWSKTTAYDAVKISITARPDDPLCPIKALRRHLEVNANVPPTATFFSYVDVLSPHGFTQLDRDSVVERGNGIWSEHGMPRVTGHGFRIGGSTHLLLLGTPPDVVAMQGRWKSQAFLVYWREIESILPVFLSAHNSSEAYVAMTANMNAYAQKHGNKKS</sequence>
<dbReference type="GO" id="GO:0003677">
    <property type="term" value="F:DNA binding"/>
    <property type="evidence" value="ECO:0007669"/>
    <property type="project" value="UniProtKB-KW"/>
</dbReference>
<dbReference type="GO" id="GO:0015074">
    <property type="term" value="P:DNA integration"/>
    <property type="evidence" value="ECO:0007669"/>
    <property type="project" value="InterPro"/>
</dbReference>